<reference evidence="2" key="1">
    <citation type="submission" date="2020-02" db="EMBL/GenBank/DDBJ databases">
        <authorList>
            <person name="Meier V. D."/>
        </authorList>
    </citation>
    <scope>NUCLEOTIDE SEQUENCE</scope>
    <source>
        <strain evidence="2">AVDCRST_MAG08</strain>
    </source>
</reference>
<proteinExistence type="predicted"/>
<organism evidence="2">
    <name type="scientific">uncultured Acetobacteraceae bacterium</name>
    <dbReference type="NCBI Taxonomy" id="169975"/>
    <lineage>
        <taxon>Bacteria</taxon>
        <taxon>Pseudomonadati</taxon>
        <taxon>Pseudomonadota</taxon>
        <taxon>Alphaproteobacteria</taxon>
        <taxon>Acetobacterales</taxon>
        <taxon>Acetobacteraceae</taxon>
        <taxon>environmental samples</taxon>
    </lineage>
</organism>
<feature type="compositionally biased region" description="Basic residues" evidence="1">
    <location>
        <begin position="167"/>
        <end position="177"/>
    </location>
</feature>
<feature type="non-terminal residue" evidence="2">
    <location>
        <position position="1"/>
    </location>
</feature>
<evidence type="ECO:0000313" key="2">
    <source>
        <dbReference type="EMBL" id="CAA9253204.1"/>
    </source>
</evidence>
<feature type="compositionally biased region" description="Basic residues" evidence="1">
    <location>
        <begin position="39"/>
        <end position="74"/>
    </location>
</feature>
<feature type="non-terminal residue" evidence="2">
    <location>
        <position position="177"/>
    </location>
</feature>
<feature type="compositionally biased region" description="Basic and acidic residues" evidence="1">
    <location>
        <begin position="129"/>
        <end position="140"/>
    </location>
</feature>
<evidence type="ECO:0000256" key="1">
    <source>
        <dbReference type="SAM" id="MobiDB-lite"/>
    </source>
</evidence>
<accession>A0A6J4ILI1</accession>
<protein>
    <submittedName>
        <fullName evidence="2">Uncharacterized protein</fullName>
    </submittedName>
</protein>
<name>A0A6J4ILI1_9PROT</name>
<sequence length="177" mass="20466">AGTQLDRSRDRRGDPRRRFVVPWLRRAEQRARHGDGRWRWHPAHRPVRPHRRPIERRRRPHRRGPRRQRNRHSHRPADLQRGTHLPGGPRPALAGRHLRRDNVRGAVGRPLRVIGAGRQRPGAGRRRPDHPDAGLREPRSAARALHLLRHADQFRQPEPAGAGGGAGRRRGRRRAAV</sequence>
<dbReference type="AlphaFoldDB" id="A0A6J4ILI1"/>
<dbReference type="EMBL" id="CADCTG010000176">
    <property type="protein sequence ID" value="CAA9253204.1"/>
    <property type="molecule type" value="Genomic_DNA"/>
</dbReference>
<gene>
    <name evidence="2" type="ORF">AVDCRST_MAG08-2326</name>
</gene>
<feature type="region of interest" description="Disordered" evidence="1">
    <location>
        <begin position="31"/>
        <end position="177"/>
    </location>
</feature>